<evidence type="ECO:0000313" key="2">
    <source>
        <dbReference type="Proteomes" id="UP001519921"/>
    </source>
</evidence>
<organism evidence="1 2">
    <name type="scientific">Clostridium weizhouense</name>
    <dbReference type="NCBI Taxonomy" id="2859781"/>
    <lineage>
        <taxon>Bacteria</taxon>
        <taxon>Bacillati</taxon>
        <taxon>Bacillota</taxon>
        <taxon>Clostridia</taxon>
        <taxon>Eubacteriales</taxon>
        <taxon>Clostridiaceae</taxon>
        <taxon>Clostridium</taxon>
    </lineage>
</organism>
<reference evidence="1 2" key="1">
    <citation type="submission" date="2021-07" db="EMBL/GenBank/DDBJ databases">
        <title>Clostridium weizhouense sp. nov., an anaerobic bacterium isolated from activated sludge of Petroleum wastewater.</title>
        <authorList>
            <person name="Li Q."/>
        </authorList>
    </citation>
    <scope>NUCLEOTIDE SEQUENCE [LARGE SCALE GENOMIC DNA]</scope>
    <source>
        <strain evidence="1 2">YB-6</strain>
    </source>
</reference>
<evidence type="ECO:0008006" key="3">
    <source>
        <dbReference type="Google" id="ProtNLM"/>
    </source>
</evidence>
<dbReference type="EMBL" id="JAHXPT010000001">
    <property type="protein sequence ID" value="MBW6408947.1"/>
    <property type="molecule type" value="Genomic_DNA"/>
</dbReference>
<dbReference type="Proteomes" id="UP001519921">
    <property type="component" value="Unassembled WGS sequence"/>
</dbReference>
<gene>
    <name evidence="1" type="ORF">KYD98_02470</name>
</gene>
<protein>
    <recommendedName>
        <fullName evidence="3">Lipoprotein</fullName>
    </recommendedName>
</protein>
<sequence length="490" mass="56432">MKKCISIILVIMISICLLGCEKNINQNKIGKIKPPANNSLSIKGIWEIIDCKVLDKTVYNEENNKVSVGENIKIALDYIVLGNMEYNNVTYKLKLVKDDYVISYEVKYTIKDLGINKEKTEVISVNSNNGVIFEFIKENYNSGFIFYNGALYKVKFIGEINDSNEKQNNIEDKLDNKVNNQYDSSVGVYLGIKSKIFNEDSGNQIDEKYKTLYIEFKDNNLEAIKEKDEIIAPRMNGIWSINKKTVEINNYHHEYFETHPIDGKSEKENIKNTPKEIKENGYRSINYVGNDYIATEVYKGENFNGNYNKYEVIPIDNINSELPIVISDVFSSEANDIFKQTYEKLMDTLPEKEVEKYSKYINYSNFSVKRNKGKWDIIGKVSSAYNQEGEGHDFSLNIKSSKKLINYDSLLIPWKTLKSEVPLAKDAFTSPNNRIAIVITNDKILVYEIINSKLGDTPLTSIDINKNDEIIMSEWCIGDYVDKWEKPFLD</sequence>
<keyword evidence="2" id="KW-1185">Reference proteome</keyword>
<proteinExistence type="predicted"/>
<comment type="caution">
    <text evidence="1">The sequence shown here is derived from an EMBL/GenBank/DDBJ whole genome shotgun (WGS) entry which is preliminary data.</text>
</comment>
<name>A0ABS7AJX2_9CLOT</name>
<evidence type="ECO:0000313" key="1">
    <source>
        <dbReference type="EMBL" id="MBW6408947.1"/>
    </source>
</evidence>
<dbReference type="RefSeq" id="WP_219777993.1">
    <property type="nucleotide sequence ID" value="NZ_JAHXPT010000001.1"/>
</dbReference>
<accession>A0ABS7AJX2</accession>